<keyword evidence="3" id="KW-1185">Reference proteome</keyword>
<evidence type="ECO:0000313" key="3">
    <source>
        <dbReference type="Proteomes" id="UP000054279"/>
    </source>
</evidence>
<sequence length="321" mass="36668">MYSEMISTQVDTALNLEVKIVGGDGNSLQQRRAELTPSLRSTAYPVNAEVFDISATAAGQGFKITIQRCNLSETNLNTYYIVVLLDGVIHDHFRMDPRTSVISSHGWRESERNLYRYNFAIPQIRVLYLDGRSPSLGTATLGNINVRVYDCPPELIFSLNYFLRQPSKHRNNSPRLEYYASVQFDSSCELPEEPHVFRISPDGFKRLPVPRQQFFFRYGKEKMKKIKIEEKADATDASSSISSNKLAKKSATDTTQSKESGGWKRKRPEAEKETEKHRKFKRTHLPKAQQQVADEIDVYQLMISETLHLALSSIDWSTTGY</sequence>
<dbReference type="EMBL" id="KN837228">
    <property type="protein sequence ID" value="KIJ32338.1"/>
    <property type="molecule type" value="Genomic_DNA"/>
</dbReference>
<organism evidence="2 3">
    <name type="scientific">Sphaerobolus stellatus (strain SS14)</name>
    <dbReference type="NCBI Taxonomy" id="990650"/>
    <lineage>
        <taxon>Eukaryota</taxon>
        <taxon>Fungi</taxon>
        <taxon>Dikarya</taxon>
        <taxon>Basidiomycota</taxon>
        <taxon>Agaricomycotina</taxon>
        <taxon>Agaricomycetes</taxon>
        <taxon>Phallomycetidae</taxon>
        <taxon>Geastrales</taxon>
        <taxon>Sphaerobolaceae</taxon>
        <taxon>Sphaerobolus</taxon>
    </lineage>
</organism>
<reference evidence="2 3" key="1">
    <citation type="submission" date="2014-06" db="EMBL/GenBank/DDBJ databases">
        <title>Evolutionary Origins and Diversification of the Mycorrhizal Mutualists.</title>
        <authorList>
            <consortium name="DOE Joint Genome Institute"/>
            <consortium name="Mycorrhizal Genomics Consortium"/>
            <person name="Kohler A."/>
            <person name="Kuo A."/>
            <person name="Nagy L.G."/>
            <person name="Floudas D."/>
            <person name="Copeland A."/>
            <person name="Barry K.W."/>
            <person name="Cichocki N."/>
            <person name="Veneault-Fourrey C."/>
            <person name="LaButti K."/>
            <person name="Lindquist E.A."/>
            <person name="Lipzen A."/>
            <person name="Lundell T."/>
            <person name="Morin E."/>
            <person name="Murat C."/>
            <person name="Riley R."/>
            <person name="Ohm R."/>
            <person name="Sun H."/>
            <person name="Tunlid A."/>
            <person name="Henrissat B."/>
            <person name="Grigoriev I.V."/>
            <person name="Hibbett D.S."/>
            <person name="Martin F."/>
        </authorList>
    </citation>
    <scope>NUCLEOTIDE SEQUENCE [LARGE SCALE GENOMIC DNA]</scope>
    <source>
        <strain evidence="2 3">SS14</strain>
    </source>
</reference>
<dbReference type="OrthoDB" id="10677841at2759"/>
<accession>A0A0C9TQE7</accession>
<name>A0A0C9TQE7_SPHS4</name>
<evidence type="ECO:0000256" key="1">
    <source>
        <dbReference type="SAM" id="MobiDB-lite"/>
    </source>
</evidence>
<protein>
    <submittedName>
        <fullName evidence="2">Uncharacterized protein</fullName>
    </submittedName>
</protein>
<feature type="region of interest" description="Disordered" evidence="1">
    <location>
        <begin position="231"/>
        <end position="288"/>
    </location>
</feature>
<dbReference type="Proteomes" id="UP000054279">
    <property type="component" value="Unassembled WGS sequence"/>
</dbReference>
<gene>
    <name evidence="2" type="ORF">M422DRAFT_52907</name>
</gene>
<dbReference type="HOGENOM" id="CLU_866452_0_0_1"/>
<evidence type="ECO:0000313" key="2">
    <source>
        <dbReference type="EMBL" id="KIJ32338.1"/>
    </source>
</evidence>
<dbReference type="AlphaFoldDB" id="A0A0C9TQE7"/>
<proteinExistence type="predicted"/>